<dbReference type="InterPro" id="IPR045337">
    <property type="entry name" value="MmgE_PrpD_C"/>
</dbReference>
<keyword evidence="5" id="KW-1185">Reference proteome</keyword>
<evidence type="ECO:0000259" key="3">
    <source>
        <dbReference type="Pfam" id="PF19305"/>
    </source>
</evidence>
<dbReference type="Pfam" id="PF03972">
    <property type="entry name" value="MmgE_PrpD_N"/>
    <property type="match status" value="1"/>
</dbReference>
<dbReference type="EMBL" id="JAVRRD010000027">
    <property type="protein sequence ID" value="KAK5047143.1"/>
    <property type="molecule type" value="Genomic_DNA"/>
</dbReference>
<dbReference type="PANTHER" id="PTHR16943">
    <property type="entry name" value="2-METHYLCITRATE DEHYDRATASE-RELATED"/>
    <property type="match status" value="1"/>
</dbReference>
<dbReference type="Gene3D" id="3.30.1330.120">
    <property type="entry name" value="2-methylcitrate dehydratase PrpD"/>
    <property type="match status" value="1"/>
</dbReference>
<feature type="domain" description="MmgE/PrpD C-terminal" evidence="3">
    <location>
        <begin position="287"/>
        <end position="459"/>
    </location>
</feature>
<dbReference type="AlphaFoldDB" id="A0AAV9MZM6"/>
<dbReference type="GeneID" id="89975254"/>
<organism evidence="4 5">
    <name type="scientific">Exophiala bonariae</name>
    <dbReference type="NCBI Taxonomy" id="1690606"/>
    <lineage>
        <taxon>Eukaryota</taxon>
        <taxon>Fungi</taxon>
        <taxon>Dikarya</taxon>
        <taxon>Ascomycota</taxon>
        <taxon>Pezizomycotina</taxon>
        <taxon>Eurotiomycetes</taxon>
        <taxon>Chaetothyriomycetidae</taxon>
        <taxon>Chaetothyriales</taxon>
        <taxon>Herpotrichiellaceae</taxon>
        <taxon>Exophiala</taxon>
    </lineage>
</organism>
<reference evidence="4 5" key="1">
    <citation type="submission" date="2023-08" db="EMBL/GenBank/DDBJ databases">
        <title>Black Yeasts Isolated from many extreme environments.</title>
        <authorList>
            <person name="Coleine C."/>
            <person name="Stajich J.E."/>
            <person name="Selbmann L."/>
        </authorList>
    </citation>
    <scope>NUCLEOTIDE SEQUENCE [LARGE SCALE GENOMIC DNA]</scope>
    <source>
        <strain evidence="4 5">CCFEE 5792</strain>
    </source>
</reference>
<evidence type="ECO:0000259" key="2">
    <source>
        <dbReference type="Pfam" id="PF03972"/>
    </source>
</evidence>
<evidence type="ECO:0000256" key="1">
    <source>
        <dbReference type="ARBA" id="ARBA00006174"/>
    </source>
</evidence>
<comment type="caution">
    <text evidence="4">The sequence shown here is derived from an EMBL/GenBank/DDBJ whole genome shotgun (WGS) entry which is preliminary data.</text>
</comment>
<evidence type="ECO:0008006" key="6">
    <source>
        <dbReference type="Google" id="ProtNLM"/>
    </source>
</evidence>
<sequence length="472" mass="50438">MIADRMTGPPLELDTPDLLPGATRELAGFISSLSYDQIPAEVVSYVKELILDNLGVVIFGNQTPWAKMVGEMAMEAGAQPCSTILGRKLKTSAALAALTNATAGHGFEFDEIHRDSGHHPGSIIVPVILALAESEGGRSGRDFITSTVAAYEAGCRVGMSMGPGLFYRGHHPQGSIGVLTAAAAASKILGLDAEKTQHALGIAGTSAAGLMAAQEGAMVKRMHAGTAAQNGVYGAILARKGFTGIHNVLEASFGGFLQTFSSTPNPEPLIADLGTRWETLNVGYKPYATVASIHTALDGLLAIMRDNHLHADDIESIEIGCTTVTLHHCAWKYKPQGVTAAQMNLFYSLAVIAIDGDAGINEFSEGRLADPRVLDLVARMQAHIDPEIEAMGRKFRHAASVTLTTKDERSFKRTELHRRGTIENPPHPGDVENKFRTLVGTVMGQESVQNLLLLVRDLENRDSLDELFSIIA</sequence>
<dbReference type="SUPFAM" id="SSF103378">
    <property type="entry name" value="2-methylcitrate dehydratase PrpD"/>
    <property type="match status" value="1"/>
</dbReference>
<proteinExistence type="inferred from homology"/>
<accession>A0AAV9MZM6</accession>
<dbReference type="InterPro" id="IPR005656">
    <property type="entry name" value="MmgE_PrpD"/>
</dbReference>
<feature type="domain" description="MmgE/PrpD N-terminal" evidence="2">
    <location>
        <begin position="24"/>
        <end position="267"/>
    </location>
</feature>
<name>A0AAV9MZM6_9EURO</name>
<dbReference type="InterPro" id="IPR042188">
    <property type="entry name" value="MmgE/PrpD_sf_2"/>
</dbReference>
<dbReference type="InterPro" id="IPR045336">
    <property type="entry name" value="MmgE_PrpD_N"/>
</dbReference>
<dbReference type="Pfam" id="PF19305">
    <property type="entry name" value="MmgE_PrpD_C"/>
    <property type="match status" value="1"/>
</dbReference>
<evidence type="ECO:0000313" key="4">
    <source>
        <dbReference type="EMBL" id="KAK5047143.1"/>
    </source>
</evidence>
<dbReference type="Proteomes" id="UP001358417">
    <property type="component" value="Unassembled WGS sequence"/>
</dbReference>
<dbReference type="InterPro" id="IPR036148">
    <property type="entry name" value="MmgE/PrpD_sf"/>
</dbReference>
<protein>
    <recommendedName>
        <fullName evidence="6">MmgE/PrpD family protein</fullName>
    </recommendedName>
</protein>
<dbReference type="InterPro" id="IPR042183">
    <property type="entry name" value="MmgE/PrpD_sf_1"/>
</dbReference>
<dbReference type="GO" id="GO:0016829">
    <property type="term" value="F:lyase activity"/>
    <property type="evidence" value="ECO:0007669"/>
    <property type="project" value="InterPro"/>
</dbReference>
<dbReference type="PANTHER" id="PTHR16943:SF8">
    <property type="entry name" value="2-METHYLCITRATE DEHYDRATASE"/>
    <property type="match status" value="1"/>
</dbReference>
<gene>
    <name evidence="4" type="ORF">LTR84_007086</name>
</gene>
<dbReference type="Gene3D" id="1.10.4100.10">
    <property type="entry name" value="2-methylcitrate dehydratase PrpD"/>
    <property type="match status" value="1"/>
</dbReference>
<comment type="similarity">
    <text evidence="1">Belongs to the PrpD family.</text>
</comment>
<dbReference type="RefSeq" id="XP_064702710.1">
    <property type="nucleotide sequence ID" value="XM_064850641.1"/>
</dbReference>
<evidence type="ECO:0000313" key="5">
    <source>
        <dbReference type="Proteomes" id="UP001358417"/>
    </source>
</evidence>